<reference evidence="2" key="1">
    <citation type="submission" date="2023-04" db="EMBL/GenBank/DDBJ databases">
        <authorList>
            <consortium name="ELIXIR-Norway"/>
        </authorList>
    </citation>
    <scope>NUCLEOTIDE SEQUENCE [LARGE SCALE GENOMIC DNA]</scope>
</reference>
<dbReference type="Proteomes" id="UP001176941">
    <property type="component" value="Chromosome 7"/>
</dbReference>
<dbReference type="EMBL" id="OX459943">
    <property type="protein sequence ID" value="CAI9178275.1"/>
    <property type="molecule type" value="Genomic_DNA"/>
</dbReference>
<keyword evidence="3" id="KW-1185">Reference proteome</keyword>
<feature type="region of interest" description="Disordered" evidence="1">
    <location>
        <begin position="16"/>
        <end position="94"/>
    </location>
</feature>
<proteinExistence type="predicted"/>
<protein>
    <submittedName>
        <fullName evidence="2">Uncharacterized protein</fullName>
    </submittedName>
</protein>
<sequence length="369" mass="39909">MPSEDPARLLIALFTAAQDQKKAQGREGWGRINTERTPACPSTSEQADREGATRRGRKCITTGRQNGSGPTIGTPEEASLSPSSPAGLAPGLALGTPDPLSRGHVAAERLCDAVYSLAAALHLTWGKAGLPCRLMCFLLFNHLAAALFLERQQTNACLCQLLASCQPMSCPAWAPGEALHCWFPSSCRVPSECQGPPTRRAKTDGAANTSTLHPRETHKPGHGFRVVLPHSCLCHVTCAALLPQRHSWEWHLPHLQISAHPTTLGRDASGGGMVTREPFGDAMLDQHSWAQCPWFPALAVLSTWPRFRHQLPDCPPPRSSSDGSARSCSTWIPLHTQNLSRPLRSWAHASALLPTPLPSRPLPPVNQET</sequence>
<evidence type="ECO:0000256" key="1">
    <source>
        <dbReference type="SAM" id="MobiDB-lite"/>
    </source>
</evidence>
<feature type="compositionally biased region" description="Basic and acidic residues" evidence="1">
    <location>
        <begin position="19"/>
        <end position="29"/>
    </location>
</feature>
<feature type="compositionally biased region" description="Low complexity" evidence="1">
    <location>
        <begin position="75"/>
        <end position="94"/>
    </location>
</feature>
<gene>
    <name evidence="2" type="ORF">MRATA1EN1_LOCUS27237</name>
</gene>
<evidence type="ECO:0000313" key="2">
    <source>
        <dbReference type="EMBL" id="CAI9178275.1"/>
    </source>
</evidence>
<feature type="region of interest" description="Disordered" evidence="1">
    <location>
        <begin position="198"/>
        <end position="218"/>
    </location>
</feature>
<name>A0ABN8ZWH6_RANTA</name>
<evidence type="ECO:0000313" key="3">
    <source>
        <dbReference type="Proteomes" id="UP001176941"/>
    </source>
</evidence>
<organism evidence="2 3">
    <name type="scientific">Rangifer tarandus platyrhynchus</name>
    <name type="common">Svalbard reindeer</name>
    <dbReference type="NCBI Taxonomy" id="3082113"/>
    <lineage>
        <taxon>Eukaryota</taxon>
        <taxon>Metazoa</taxon>
        <taxon>Chordata</taxon>
        <taxon>Craniata</taxon>
        <taxon>Vertebrata</taxon>
        <taxon>Euteleostomi</taxon>
        <taxon>Mammalia</taxon>
        <taxon>Eutheria</taxon>
        <taxon>Laurasiatheria</taxon>
        <taxon>Artiodactyla</taxon>
        <taxon>Ruminantia</taxon>
        <taxon>Pecora</taxon>
        <taxon>Cervidae</taxon>
        <taxon>Odocoileinae</taxon>
        <taxon>Rangifer</taxon>
    </lineage>
</organism>
<accession>A0ABN8ZWH6</accession>
<feature type="compositionally biased region" description="Polar residues" evidence="1">
    <location>
        <begin position="62"/>
        <end position="71"/>
    </location>
</feature>